<dbReference type="PANTHER" id="PTHR10219">
    <property type="entry name" value="GLYCOLIPID TRANSFER PROTEIN-RELATED"/>
    <property type="match status" value="1"/>
</dbReference>
<evidence type="ECO:0000259" key="2">
    <source>
        <dbReference type="Pfam" id="PF08718"/>
    </source>
</evidence>
<dbReference type="Gene3D" id="1.10.3520.10">
    <property type="entry name" value="Glycolipid transfer protein"/>
    <property type="match status" value="1"/>
</dbReference>
<protein>
    <recommendedName>
        <fullName evidence="2">Glycolipid transfer protein domain-containing protein</fullName>
    </recommendedName>
</protein>
<feature type="domain" description="Glycolipid transfer protein" evidence="2">
    <location>
        <begin position="23"/>
        <end position="167"/>
    </location>
</feature>
<dbReference type="PANTHER" id="PTHR10219:SF25">
    <property type="entry name" value="PLECKSTRIN HOMOLOGY DOMAIN-CONTAINING FAMILY A MEMBER 8"/>
    <property type="match status" value="1"/>
</dbReference>
<dbReference type="SUPFAM" id="SSF110004">
    <property type="entry name" value="Glycolipid transfer protein, GLTP"/>
    <property type="match status" value="1"/>
</dbReference>
<dbReference type="InterPro" id="IPR014830">
    <property type="entry name" value="Glycolipid_transfer_prot_dom"/>
</dbReference>
<dbReference type="Pfam" id="PF08718">
    <property type="entry name" value="GLTP"/>
    <property type="match status" value="1"/>
</dbReference>
<sequence length="205" mass="22294">MTRPYFETVKSFADVPVVEDVGVETESFLEAADGLVKLFDLLGSGIFGFVQADIRGNISGVRGRYVSVPDGAQTLEALVRHEAEQSKNSGTSARPATACLVRLMRGLAFTCQALQNMQADTGAELHVCFRRSYDSVLKHHHTFVVRSVVSVAIRAVPRRSDFYARIAQGGSKEALDAALGKWLEGLDRIVKRTSGFLAEGGYGRV</sequence>
<comment type="caution">
    <text evidence="3">The sequence shown here is derived from an EMBL/GenBank/DDBJ whole genome shotgun (WGS) entry which is preliminary data.</text>
</comment>
<accession>A0ABR3JEY1</accession>
<keyword evidence="1" id="KW-0813">Transport</keyword>
<gene>
    <name evidence="3" type="ORF">HGRIS_005387</name>
</gene>
<name>A0ABR3JEY1_9AGAR</name>
<evidence type="ECO:0000256" key="1">
    <source>
        <dbReference type="ARBA" id="ARBA00022448"/>
    </source>
</evidence>
<evidence type="ECO:0000313" key="3">
    <source>
        <dbReference type="EMBL" id="KAL0954259.1"/>
    </source>
</evidence>
<organism evidence="3 4">
    <name type="scientific">Hohenbuehelia grisea</name>
    <dbReference type="NCBI Taxonomy" id="104357"/>
    <lineage>
        <taxon>Eukaryota</taxon>
        <taxon>Fungi</taxon>
        <taxon>Dikarya</taxon>
        <taxon>Basidiomycota</taxon>
        <taxon>Agaricomycotina</taxon>
        <taxon>Agaricomycetes</taxon>
        <taxon>Agaricomycetidae</taxon>
        <taxon>Agaricales</taxon>
        <taxon>Pleurotineae</taxon>
        <taxon>Pleurotaceae</taxon>
        <taxon>Hohenbuehelia</taxon>
    </lineage>
</organism>
<dbReference type="Proteomes" id="UP001556367">
    <property type="component" value="Unassembled WGS sequence"/>
</dbReference>
<proteinExistence type="predicted"/>
<reference evidence="4" key="1">
    <citation type="submission" date="2024-06" db="EMBL/GenBank/DDBJ databases">
        <title>Multi-omics analyses provide insights into the biosynthesis of the anticancer antibiotic pleurotin in Hohenbuehelia grisea.</title>
        <authorList>
            <person name="Weaver J.A."/>
            <person name="Alberti F."/>
        </authorList>
    </citation>
    <scope>NUCLEOTIDE SEQUENCE [LARGE SCALE GENOMIC DNA]</scope>
    <source>
        <strain evidence="4">T-177</strain>
    </source>
</reference>
<dbReference type="EMBL" id="JASNQZ010000008">
    <property type="protein sequence ID" value="KAL0954259.1"/>
    <property type="molecule type" value="Genomic_DNA"/>
</dbReference>
<evidence type="ECO:0000313" key="4">
    <source>
        <dbReference type="Proteomes" id="UP001556367"/>
    </source>
</evidence>
<keyword evidence="4" id="KW-1185">Reference proteome</keyword>
<dbReference type="InterPro" id="IPR036497">
    <property type="entry name" value="GLTP_sf"/>
</dbReference>